<feature type="region of interest" description="Disordered" evidence="1">
    <location>
        <begin position="38"/>
        <end position="59"/>
    </location>
</feature>
<dbReference type="Proteomes" id="UP000007832">
    <property type="component" value="Unassembled WGS sequence"/>
</dbReference>
<evidence type="ECO:0000313" key="3">
    <source>
        <dbReference type="Proteomes" id="UP000007832"/>
    </source>
</evidence>
<organism evidence="2 3">
    <name type="scientific">[Propionibacterium] namnetense SK182B-JCVI</name>
    <dbReference type="NCBI Taxonomy" id="1051006"/>
    <lineage>
        <taxon>Bacteria</taxon>
        <taxon>Bacillati</taxon>
        <taxon>Actinomycetota</taxon>
        <taxon>Actinomycetes</taxon>
        <taxon>Propionibacteriales</taxon>
        <taxon>Propionibacteriaceae</taxon>
        <taxon>Cutibacterium</taxon>
    </lineage>
</organism>
<accession>F9NYH7</accession>
<reference evidence="2 3" key="1">
    <citation type="submission" date="2011-07" db="EMBL/GenBank/DDBJ databases">
        <title>Genome Sequence of Propionibacterium acnes SK182B-JCVI.</title>
        <authorList>
            <person name="Durkin A.S."/>
            <person name="Madupu R."/>
            <person name="Hostetler J."/>
            <person name="Radune D."/>
            <person name="Torralba M."/>
            <person name="Methe B."/>
            <person name="Sutton G."/>
            <person name="Strausberg R.L."/>
            <person name="Nelson K.E."/>
        </authorList>
    </citation>
    <scope>NUCLEOTIDE SEQUENCE [LARGE SCALE GENOMIC DNA]</scope>
    <source>
        <strain evidence="2 3">SK182B-JCVI</strain>
    </source>
</reference>
<sequence>MDSEDKTKHFGADNMGVLLDMNGAISTPDAIDNYRVQDLVAPNTSRDSHSPLPPLPSHR</sequence>
<evidence type="ECO:0000313" key="2">
    <source>
        <dbReference type="EMBL" id="EGR92587.1"/>
    </source>
</evidence>
<proteinExistence type="predicted"/>
<dbReference type="AlphaFoldDB" id="F9NYH7"/>
<evidence type="ECO:0000256" key="1">
    <source>
        <dbReference type="SAM" id="MobiDB-lite"/>
    </source>
</evidence>
<dbReference type="EMBL" id="AFUN01000048">
    <property type="protein sequence ID" value="EGR92587.1"/>
    <property type="molecule type" value="Genomic_DNA"/>
</dbReference>
<comment type="caution">
    <text evidence="2">The sequence shown here is derived from an EMBL/GenBank/DDBJ whole genome shotgun (WGS) entry which is preliminary data.</text>
</comment>
<dbReference type="PATRIC" id="fig|1051006.4.peg.2224"/>
<name>F9NYH7_9ACTN</name>
<protein>
    <submittedName>
        <fullName evidence="2">Uncharacterized protein</fullName>
    </submittedName>
</protein>
<gene>
    <name evidence="2" type="ORF">HMPREF1162_2263</name>
</gene>